<dbReference type="InterPro" id="IPR008889">
    <property type="entry name" value="VQ"/>
</dbReference>
<dbReference type="OrthoDB" id="1929840at2759"/>
<dbReference type="Proteomes" id="UP000811246">
    <property type="component" value="Chromosome 7"/>
</dbReference>
<keyword evidence="5" id="KW-1185">Reference proteome</keyword>
<accession>A0A8T1PYP9</accession>
<dbReference type="Proteomes" id="UP000811609">
    <property type="component" value="Chromosome 7"/>
</dbReference>
<sequence>MEKSELGNHQYVHQPNTQNPSKVKGSEPPMKIKYISSPLLVKANNATEFRAIVQELTGKNSRIDTLSFCNA</sequence>
<dbReference type="InterPro" id="IPR039335">
    <property type="entry name" value="SIB1/2"/>
</dbReference>
<evidence type="ECO:0000256" key="1">
    <source>
        <dbReference type="SAM" id="MobiDB-lite"/>
    </source>
</evidence>
<evidence type="ECO:0000313" key="5">
    <source>
        <dbReference type="Proteomes" id="UP000811609"/>
    </source>
</evidence>
<reference evidence="3" key="1">
    <citation type="submission" date="2020-12" db="EMBL/GenBank/DDBJ databases">
        <title>WGS assembly of Carya illinoinensis cv. Pawnee.</title>
        <authorList>
            <person name="Platts A."/>
            <person name="Shu S."/>
            <person name="Wright S."/>
            <person name="Barry K."/>
            <person name="Edger P."/>
            <person name="Pires J.C."/>
            <person name="Schmutz J."/>
        </authorList>
    </citation>
    <scope>NUCLEOTIDE SEQUENCE</scope>
    <source>
        <tissue evidence="3">Leaf</tissue>
    </source>
</reference>
<comment type="caution">
    <text evidence="3">The sequence shown here is derived from an EMBL/GenBank/DDBJ whole genome shotgun (WGS) entry which is preliminary data.</text>
</comment>
<gene>
    <name evidence="3" type="ORF">CIPAW_07G070200</name>
    <name evidence="4" type="ORF">I3842_07G072100</name>
</gene>
<feature type="compositionally biased region" description="Polar residues" evidence="1">
    <location>
        <begin position="11"/>
        <end position="21"/>
    </location>
</feature>
<reference evidence="4" key="2">
    <citation type="submission" date="2021-01" db="EMBL/GenBank/DDBJ databases">
        <authorList>
            <person name="Lovell J.T."/>
            <person name="Bentley N."/>
            <person name="Bhattarai G."/>
            <person name="Jenkins J.W."/>
            <person name="Sreedasyam A."/>
            <person name="Alarcon Y."/>
            <person name="Bock C."/>
            <person name="Boston L."/>
            <person name="Carlson J."/>
            <person name="Cervantes K."/>
            <person name="Clermont K."/>
            <person name="Krom N."/>
            <person name="Kubenka K."/>
            <person name="Mamidi S."/>
            <person name="Mattison C."/>
            <person name="Monteros M."/>
            <person name="Pisani C."/>
            <person name="Plott C."/>
            <person name="Rajasekar S."/>
            <person name="Rhein H.S."/>
            <person name="Rohla C."/>
            <person name="Song M."/>
            <person name="Hilaire R.S."/>
            <person name="Shu S."/>
            <person name="Wells L."/>
            <person name="Wang X."/>
            <person name="Webber J."/>
            <person name="Heerema R.J."/>
            <person name="Klein P."/>
            <person name="Conner P."/>
            <person name="Grauke L."/>
            <person name="Grimwood J."/>
            <person name="Schmutz J."/>
            <person name="Randall J.J."/>
        </authorList>
    </citation>
    <scope>NUCLEOTIDE SEQUENCE</scope>
    <source>
        <tissue evidence="4">Leaf</tissue>
    </source>
</reference>
<dbReference type="PANTHER" id="PTHR33624:SF17">
    <property type="entry name" value="OS07G0687400 PROTEIN"/>
    <property type="match status" value="1"/>
</dbReference>
<dbReference type="Pfam" id="PF05678">
    <property type="entry name" value="VQ"/>
    <property type="match status" value="1"/>
</dbReference>
<dbReference type="PANTHER" id="PTHR33624">
    <property type="entry name" value="SIGMA FACTOR BINDING PROTEIN 1, CHLOROPLASTIC"/>
    <property type="match status" value="1"/>
</dbReference>
<evidence type="ECO:0000259" key="2">
    <source>
        <dbReference type="Pfam" id="PF05678"/>
    </source>
</evidence>
<proteinExistence type="predicted"/>
<organism evidence="3 5">
    <name type="scientific">Carya illinoinensis</name>
    <name type="common">Pecan</name>
    <dbReference type="NCBI Taxonomy" id="32201"/>
    <lineage>
        <taxon>Eukaryota</taxon>
        <taxon>Viridiplantae</taxon>
        <taxon>Streptophyta</taxon>
        <taxon>Embryophyta</taxon>
        <taxon>Tracheophyta</taxon>
        <taxon>Spermatophyta</taxon>
        <taxon>Magnoliopsida</taxon>
        <taxon>eudicotyledons</taxon>
        <taxon>Gunneridae</taxon>
        <taxon>Pentapetalae</taxon>
        <taxon>rosids</taxon>
        <taxon>fabids</taxon>
        <taxon>Fagales</taxon>
        <taxon>Juglandaceae</taxon>
        <taxon>Carya</taxon>
    </lineage>
</organism>
<dbReference type="EMBL" id="CM031815">
    <property type="protein sequence ID" value="KAG6647308.1"/>
    <property type="molecule type" value="Genomic_DNA"/>
</dbReference>
<protein>
    <recommendedName>
        <fullName evidence="2">VQ domain-containing protein</fullName>
    </recommendedName>
</protein>
<feature type="domain" description="VQ" evidence="2">
    <location>
        <begin position="45"/>
        <end position="61"/>
    </location>
</feature>
<name>A0A8T1PYP9_CARIL</name>
<evidence type="ECO:0000313" key="3">
    <source>
        <dbReference type="EMBL" id="KAG6647308.1"/>
    </source>
</evidence>
<feature type="region of interest" description="Disordered" evidence="1">
    <location>
        <begin position="1"/>
        <end position="29"/>
    </location>
</feature>
<dbReference type="EMBL" id="CM031831">
    <property type="protein sequence ID" value="KAG6703184.1"/>
    <property type="molecule type" value="Genomic_DNA"/>
</dbReference>
<evidence type="ECO:0000313" key="4">
    <source>
        <dbReference type="EMBL" id="KAG6703184.1"/>
    </source>
</evidence>
<dbReference type="AlphaFoldDB" id="A0A8T1PYP9"/>